<dbReference type="GO" id="GO:0043023">
    <property type="term" value="F:ribosomal large subunit binding"/>
    <property type="evidence" value="ECO:0007669"/>
    <property type="project" value="TreeGrafter"/>
</dbReference>
<comment type="function">
    <text evidence="3">Necessary for protein synthesis in mitochondria. Functions as a ribosome recycling factor in mitochondria.</text>
</comment>
<evidence type="ECO:0000256" key="4">
    <source>
        <dbReference type="SAM" id="MobiDB-lite"/>
    </source>
</evidence>
<dbReference type="AlphaFoldDB" id="A0A9Q5N953"/>
<sequence length="276" mass="30590">MYGALRIALRQARPARPLLQLNQRLIPIGSCLLTSTRYYASKAKGGKGKEKDKKAKDKAEKSAKTNNSERDKSWGGHSTSTDGLVPGSQQVLSGEVQAEYERADGKMKTSIDWFRREVAAKELQGSGRVTPDILKPVRVALPDMPEGETCSLTELATVGVREGTTLILTVFAEDTLKHVEKSIYAARIPHVAPQKVDNRTLKIPLPKPTVDARAELAKSAAKLAEETRVQLRRIEQASVKKGDYKKHSLEFRELLQKYLSEVDKILADMKKSLSVK</sequence>
<dbReference type="GO" id="GO:0005739">
    <property type="term" value="C:mitochondrion"/>
    <property type="evidence" value="ECO:0007669"/>
    <property type="project" value="TreeGrafter"/>
</dbReference>
<keyword evidence="2" id="KW-0648">Protein biosynthesis</keyword>
<dbReference type="Pfam" id="PF01765">
    <property type="entry name" value="RRF"/>
    <property type="match status" value="1"/>
</dbReference>
<dbReference type="Gene3D" id="3.30.1360.40">
    <property type="match status" value="1"/>
</dbReference>
<dbReference type="Gene3D" id="1.10.132.20">
    <property type="entry name" value="Ribosome-recycling factor"/>
    <property type="match status" value="1"/>
</dbReference>
<gene>
    <name evidence="6" type="ORF">A7U60_g8027</name>
</gene>
<comment type="similarity">
    <text evidence="1">Belongs to the RRF family.</text>
</comment>
<dbReference type="SUPFAM" id="SSF55194">
    <property type="entry name" value="Ribosome recycling factor, RRF"/>
    <property type="match status" value="1"/>
</dbReference>
<evidence type="ECO:0000256" key="3">
    <source>
        <dbReference type="ARBA" id="ARBA00024909"/>
    </source>
</evidence>
<dbReference type="EMBL" id="LNZH02000212">
    <property type="protein sequence ID" value="OCB85069.1"/>
    <property type="molecule type" value="Genomic_DNA"/>
</dbReference>
<evidence type="ECO:0000313" key="7">
    <source>
        <dbReference type="Proteomes" id="UP000757232"/>
    </source>
</evidence>
<dbReference type="InterPro" id="IPR036191">
    <property type="entry name" value="RRF_sf"/>
</dbReference>
<dbReference type="Proteomes" id="UP000757232">
    <property type="component" value="Unassembled WGS sequence"/>
</dbReference>
<dbReference type="GO" id="GO:0006412">
    <property type="term" value="P:translation"/>
    <property type="evidence" value="ECO:0007669"/>
    <property type="project" value="UniProtKB-KW"/>
</dbReference>
<organism evidence="6 7">
    <name type="scientific">Sanghuangporus baumii</name>
    <name type="common">Phellinus baumii</name>
    <dbReference type="NCBI Taxonomy" id="108892"/>
    <lineage>
        <taxon>Eukaryota</taxon>
        <taxon>Fungi</taxon>
        <taxon>Dikarya</taxon>
        <taxon>Basidiomycota</taxon>
        <taxon>Agaricomycotina</taxon>
        <taxon>Agaricomycetes</taxon>
        <taxon>Hymenochaetales</taxon>
        <taxon>Hymenochaetaceae</taxon>
        <taxon>Sanghuangporus</taxon>
    </lineage>
</organism>
<evidence type="ECO:0000256" key="2">
    <source>
        <dbReference type="ARBA" id="ARBA00022917"/>
    </source>
</evidence>
<dbReference type="InterPro" id="IPR023584">
    <property type="entry name" value="Ribosome_recyc_fac_dom"/>
</dbReference>
<dbReference type="PANTHER" id="PTHR20982:SF3">
    <property type="entry name" value="MITOCHONDRIAL RIBOSOME RECYCLING FACTOR PSEUDO 1"/>
    <property type="match status" value="1"/>
</dbReference>
<feature type="compositionally biased region" description="Polar residues" evidence="4">
    <location>
        <begin position="76"/>
        <end position="87"/>
    </location>
</feature>
<feature type="domain" description="Ribosome recycling factor" evidence="5">
    <location>
        <begin position="126"/>
        <end position="272"/>
    </location>
</feature>
<name>A0A9Q5N953_SANBA</name>
<protein>
    <submittedName>
        <fullName evidence="6">Ribosome recycling factor</fullName>
    </submittedName>
</protein>
<accession>A0A9Q5N953</accession>
<feature type="region of interest" description="Disordered" evidence="4">
    <location>
        <begin position="42"/>
        <end position="87"/>
    </location>
</feature>
<keyword evidence="7" id="KW-1185">Reference proteome</keyword>
<dbReference type="InterPro" id="IPR002661">
    <property type="entry name" value="Ribosome_recyc_fac"/>
</dbReference>
<feature type="compositionally biased region" description="Basic and acidic residues" evidence="4">
    <location>
        <begin position="47"/>
        <end position="74"/>
    </location>
</feature>
<dbReference type="PANTHER" id="PTHR20982">
    <property type="entry name" value="RIBOSOME RECYCLING FACTOR"/>
    <property type="match status" value="1"/>
</dbReference>
<evidence type="ECO:0000259" key="5">
    <source>
        <dbReference type="Pfam" id="PF01765"/>
    </source>
</evidence>
<dbReference type="OrthoDB" id="407355at2759"/>
<proteinExistence type="inferred from homology"/>
<evidence type="ECO:0000256" key="1">
    <source>
        <dbReference type="ARBA" id="ARBA00005912"/>
    </source>
</evidence>
<comment type="caution">
    <text evidence="6">The sequence shown here is derived from an EMBL/GenBank/DDBJ whole genome shotgun (WGS) entry which is preliminary data.</text>
</comment>
<evidence type="ECO:0000313" key="6">
    <source>
        <dbReference type="EMBL" id="OCB85069.1"/>
    </source>
</evidence>
<reference evidence="6" key="1">
    <citation type="submission" date="2016-06" db="EMBL/GenBank/DDBJ databases">
        <title>Draft Genome sequence of the fungus Inonotus baumii.</title>
        <authorList>
            <person name="Zhu H."/>
            <person name="Lin W."/>
        </authorList>
    </citation>
    <scope>NUCLEOTIDE SEQUENCE</scope>
    <source>
        <strain evidence="6">821</strain>
    </source>
</reference>